<dbReference type="Proteomes" id="UP000724672">
    <property type="component" value="Unassembled WGS sequence"/>
</dbReference>
<protein>
    <recommendedName>
        <fullName evidence="4 5">Flagellar hook-basal body complex protein FliE</fullName>
    </recommendedName>
</protein>
<dbReference type="GO" id="GO:0003774">
    <property type="term" value="F:cytoskeletal motor activity"/>
    <property type="evidence" value="ECO:0007669"/>
    <property type="project" value="InterPro"/>
</dbReference>
<evidence type="ECO:0000256" key="5">
    <source>
        <dbReference type="NCBIfam" id="TIGR00205"/>
    </source>
</evidence>
<proteinExistence type="inferred from homology"/>
<dbReference type="PRINTS" id="PR01006">
    <property type="entry name" value="FLGHOOKFLIE"/>
</dbReference>
<keyword evidence="6" id="KW-0966">Cell projection</keyword>
<evidence type="ECO:0000256" key="4">
    <source>
        <dbReference type="HAMAP-Rule" id="MF_00724"/>
    </source>
</evidence>
<comment type="similarity">
    <text evidence="2 4">Belongs to the FliE family.</text>
</comment>
<reference evidence="6" key="1">
    <citation type="submission" date="2019-12" db="EMBL/GenBank/DDBJ databases">
        <title>Clostridiaceae gen. nov. sp. nov., isolated from sediment in Xinjiang, China.</title>
        <authorList>
            <person name="Zhang R."/>
        </authorList>
    </citation>
    <scope>NUCLEOTIDE SEQUENCE</scope>
    <source>
        <strain evidence="6">D2Q-11</strain>
    </source>
</reference>
<dbReference type="InterPro" id="IPR001624">
    <property type="entry name" value="FliE"/>
</dbReference>
<keyword evidence="7" id="KW-1185">Reference proteome</keyword>
<dbReference type="AlphaFoldDB" id="A0A942ZAJ8"/>
<organism evidence="6 7">
    <name type="scientific">Anaeromonas frigoriresistens</name>
    <dbReference type="NCBI Taxonomy" id="2683708"/>
    <lineage>
        <taxon>Bacteria</taxon>
        <taxon>Bacillati</taxon>
        <taxon>Bacillota</taxon>
        <taxon>Tissierellia</taxon>
        <taxon>Tissierellales</taxon>
        <taxon>Thermohalobacteraceae</taxon>
        <taxon>Anaeromonas</taxon>
    </lineage>
</organism>
<keyword evidence="6" id="KW-0282">Flagellum</keyword>
<evidence type="ECO:0000256" key="2">
    <source>
        <dbReference type="ARBA" id="ARBA00009272"/>
    </source>
</evidence>
<sequence>MRGIKVQIQGLSNILSNSDKIKITDNKDKINFGDFLNNSLNEVNSLQKQDETLKNMLTVGEVENIHSGMIATEKADLALQLTLNIRNKVIDAYKEIMRMQI</sequence>
<keyword evidence="6" id="KW-0969">Cilium</keyword>
<evidence type="ECO:0000313" key="6">
    <source>
        <dbReference type="EMBL" id="MBS4539840.1"/>
    </source>
</evidence>
<dbReference type="HAMAP" id="MF_00724">
    <property type="entry name" value="FliE"/>
    <property type="match status" value="1"/>
</dbReference>
<gene>
    <name evidence="4 6" type="primary">fliE</name>
    <name evidence="6" type="ORF">GOQ27_15300</name>
</gene>
<dbReference type="PANTHER" id="PTHR34653:SF1">
    <property type="entry name" value="FLAGELLAR HOOK-BASAL BODY COMPLEX PROTEIN FLIE"/>
    <property type="match status" value="1"/>
</dbReference>
<dbReference type="Pfam" id="PF02049">
    <property type="entry name" value="FliE"/>
    <property type="match status" value="1"/>
</dbReference>
<comment type="subcellular location">
    <subcellularLocation>
        <location evidence="1 4">Bacterial flagellum basal body</location>
    </subcellularLocation>
</comment>
<comment type="caution">
    <text evidence="6">The sequence shown here is derived from an EMBL/GenBank/DDBJ whole genome shotgun (WGS) entry which is preliminary data.</text>
</comment>
<evidence type="ECO:0000313" key="7">
    <source>
        <dbReference type="Proteomes" id="UP000724672"/>
    </source>
</evidence>
<dbReference type="GO" id="GO:0009425">
    <property type="term" value="C:bacterial-type flagellum basal body"/>
    <property type="evidence" value="ECO:0007669"/>
    <property type="project" value="UniProtKB-SubCell"/>
</dbReference>
<dbReference type="PANTHER" id="PTHR34653">
    <property type="match status" value="1"/>
</dbReference>
<dbReference type="NCBIfam" id="TIGR00205">
    <property type="entry name" value="fliE"/>
    <property type="match status" value="1"/>
</dbReference>
<keyword evidence="3 4" id="KW-0975">Bacterial flagellum</keyword>
<accession>A0A942ZAJ8</accession>
<evidence type="ECO:0000256" key="3">
    <source>
        <dbReference type="ARBA" id="ARBA00023143"/>
    </source>
</evidence>
<name>A0A942ZAJ8_9FIRM</name>
<dbReference type="EMBL" id="WSFT01000053">
    <property type="protein sequence ID" value="MBS4539840.1"/>
    <property type="molecule type" value="Genomic_DNA"/>
</dbReference>
<evidence type="ECO:0000256" key="1">
    <source>
        <dbReference type="ARBA" id="ARBA00004117"/>
    </source>
</evidence>
<dbReference type="GO" id="GO:0005198">
    <property type="term" value="F:structural molecule activity"/>
    <property type="evidence" value="ECO:0007669"/>
    <property type="project" value="UniProtKB-UniRule"/>
</dbReference>
<dbReference type="GO" id="GO:0071973">
    <property type="term" value="P:bacterial-type flagellum-dependent cell motility"/>
    <property type="evidence" value="ECO:0007669"/>
    <property type="project" value="InterPro"/>
</dbReference>